<proteinExistence type="predicted"/>
<accession>A0ACC2WWL9</accession>
<comment type="caution">
    <text evidence="1">The sequence shown here is derived from an EMBL/GenBank/DDBJ whole genome shotgun (WGS) entry which is preliminary data.</text>
</comment>
<dbReference type="EMBL" id="JASBWS010000004">
    <property type="protein sequence ID" value="KAJ9116169.1"/>
    <property type="molecule type" value="Genomic_DNA"/>
</dbReference>
<organism evidence="1 2">
    <name type="scientific">Naganishia adeliensis</name>
    <dbReference type="NCBI Taxonomy" id="92952"/>
    <lineage>
        <taxon>Eukaryota</taxon>
        <taxon>Fungi</taxon>
        <taxon>Dikarya</taxon>
        <taxon>Basidiomycota</taxon>
        <taxon>Agaricomycotina</taxon>
        <taxon>Tremellomycetes</taxon>
        <taxon>Filobasidiales</taxon>
        <taxon>Filobasidiaceae</taxon>
        <taxon>Naganishia</taxon>
    </lineage>
</organism>
<sequence>MKCYLNKVCTLPASIYLRQELIILPAPAQMPGIWICASYFDTLSMSGSITFLPFSIPTLVREALDPVVNPNAQSMHMHRILADKSNYWMPQLYWITKPGDPTTTFLSMYTNNRFYYFLGRNDWNTPVEPFPKGLRMLTGNPNAKAPVTPPYTTYQCQKTSTDIYYGPDFNFETACDTGIKTELKFPSCWDGINLYKPDQSHMTFPSNPPNAGRCPQSHPIRLPMILLEYTWKIPPIGKGQIIKGHLAWANGDTTGKPMRAEVSWDIPLDGISPSTGYGMHADFINGWDTDILKKALNDPRCVTVNHSRPFTQCAAFAGLFDATKAKACTPSRGVLAEPTGNKDEVEIPRLPGCNPLSPLDVSAFKGTDGPLVADREDQFNPNLAVIGNTWAKAGCYEDSPKFPTVLGPNSPYYDNTGLSVTSCTTMCGKSNKKTAAMMKRAGTWRRADSPSIPRLVRPALPRVPTVGGAGCYRTPTDPNSESLIKAATYTFTSSGMTRDVCVSGCAAKGTEWAGVYNGNTAIDPAVWQATEMQAFPHRSLREGKNGCNEMGYSLSGVENGNTCFCSDKFTGGQWLPNSQCNKPCTGNTTLTCGGATTIEVYNTTSATRSFEDAEKEHTADYVGCWVDNPAGSAMNNYTFSSSTMTPTICKEACAGFKYGLAGLENGQKCFCGNNMPTTARTPSAFCNVKCAGKADEFCGGGFQMDIYNSSQVSAGPAPPGTPSGWKGCYGDTGTVKILNEYSFSSTKMTNDMCRIGCASLNYTLAGNELGNRCYCGNSLKSTQLLPSSSCNTPCPGDAAQHCGANYVMTLFDVDAVVVPPTPPGWQACYVADLNGVKGLNGYKYQSSAMSSQTCRAACKGQGFALSGTYNGDQCFCGDNWAGGGVLPEILCSSKCAGNQTEFCGSSVAMDVSTTSGWKAAEATGAEAGFQGCFSDPLTLQQFYFVTTLNSPDLCSETCSMKGYSLAGVSQGNKCICGNTLPKNYLPTSACDLACTGVPDRKCGSASAVAVYQTAPQVTYLKSINKLWNSTTGPLGYLGCYTEGWNGQLNLPAYQFYTSLMTTEVCLKLAQAQGYKYAGTVNGGSCYAANEVNWNNGGAYKRLDSDCSTKCPGSTQMCGGGGKMSLYDVPRSKVVYSTPDGVIGYVGCYAQGTMVSAPQYKTNAGGMTATSCRSICSKQGLPWTGLTGNNCFCSKDKIYGALQPLEACPWKCAGNATEFCGSAGQLSIYASSGGTPQRRDNYEESEHYPQGRGYMEHVRDERVMRMGKLRKRHA</sequence>
<protein>
    <submittedName>
        <fullName evidence="1">Uncharacterized protein</fullName>
    </submittedName>
</protein>
<gene>
    <name evidence="1" type="ORF">QFC20_000849</name>
</gene>
<evidence type="ECO:0000313" key="2">
    <source>
        <dbReference type="Proteomes" id="UP001230649"/>
    </source>
</evidence>
<name>A0ACC2WWL9_9TREE</name>
<evidence type="ECO:0000313" key="1">
    <source>
        <dbReference type="EMBL" id="KAJ9116169.1"/>
    </source>
</evidence>
<keyword evidence="2" id="KW-1185">Reference proteome</keyword>
<reference evidence="1" key="1">
    <citation type="submission" date="2023-04" db="EMBL/GenBank/DDBJ databases">
        <title>Draft Genome sequencing of Naganishia species isolated from polar environments using Oxford Nanopore Technology.</title>
        <authorList>
            <person name="Leo P."/>
            <person name="Venkateswaran K."/>
        </authorList>
    </citation>
    <scope>NUCLEOTIDE SEQUENCE</scope>
    <source>
        <strain evidence="1">MNA-CCFEE 5262</strain>
    </source>
</reference>
<dbReference type="Proteomes" id="UP001230649">
    <property type="component" value="Unassembled WGS sequence"/>
</dbReference>